<feature type="binding site" evidence="7">
    <location>
        <position position="372"/>
    </location>
    <ligand>
        <name>UDP-N-acetyl-alpha-D-glucosamine</name>
        <dbReference type="ChEBI" id="CHEBI:57705"/>
    </ligand>
</feature>
<reference evidence="11 12" key="1">
    <citation type="submission" date="2019-07" db="EMBL/GenBank/DDBJ databases">
        <title>R&amp;d 2014.</title>
        <authorList>
            <person name="Klenk H.-P."/>
        </authorList>
    </citation>
    <scope>NUCLEOTIDE SEQUENCE [LARGE SCALE GENOMIC DNA]</scope>
    <source>
        <strain evidence="11 12">DSM 45764</strain>
    </source>
</reference>
<evidence type="ECO:0000256" key="7">
    <source>
        <dbReference type="HAMAP-Rule" id="MF_01695"/>
    </source>
</evidence>
<evidence type="ECO:0000313" key="11">
    <source>
        <dbReference type="EMBL" id="TWH74468.1"/>
    </source>
</evidence>
<dbReference type="InterPro" id="IPR050194">
    <property type="entry name" value="Glycosyltransferase_grp1"/>
</dbReference>
<evidence type="ECO:0000256" key="4">
    <source>
        <dbReference type="ARBA" id="ARBA00022723"/>
    </source>
</evidence>
<evidence type="ECO:0000256" key="2">
    <source>
        <dbReference type="ARBA" id="ARBA00022676"/>
    </source>
</evidence>
<feature type="binding site" evidence="7">
    <location>
        <position position="56"/>
    </location>
    <ligand>
        <name>1D-myo-inositol 3-phosphate</name>
        <dbReference type="ChEBI" id="CHEBI:58401"/>
    </ligand>
</feature>
<evidence type="ECO:0000259" key="9">
    <source>
        <dbReference type="Pfam" id="PF00534"/>
    </source>
</evidence>
<feature type="binding site" evidence="7">
    <location>
        <position position="125"/>
    </location>
    <ligand>
        <name>1D-myo-inositol 3-phosphate</name>
        <dbReference type="ChEBI" id="CHEBI:58401"/>
    </ligand>
</feature>
<dbReference type="Proteomes" id="UP000321490">
    <property type="component" value="Unassembled WGS sequence"/>
</dbReference>
<feature type="binding site" evidence="7">
    <location>
        <position position="276"/>
    </location>
    <ligand>
        <name>UDP-N-acetyl-alpha-D-glucosamine</name>
        <dbReference type="ChEBI" id="CHEBI:57705"/>
    </ligand>
</feature>
<feature type="domain" description="Glycosyl transferase family 1" evidence="9">
    <location>
        <begin position="256"/>
        <end position="423"/>
    </location>
</feature>
<dbReference type="EC" id="2.4.1.250" evidence="7"/>
<dbReference type="PANTHER" id="PTHR45947:SF3">
    <property type="entry name" value="SULFOQUINOVOSYL TRANSFERASE SQD2"/>
    <property type="match status" value="1"/>
</dbReference>
<keyword evidence="4 7" id="KW-0479">Metal-binding</keyword>
<sequence>MPGRRPGRPGVLWRSTTGGKTTARDTTSRDSTSRDSAAGNTTAPVLPRRVATLSVHTSPLEQPGAGDAGGMNVYVVEVSRRLAERGIAVDVFTRATSSDQPPVVEMSPGVTVRHVSAGPFEGLGKNELPAQMCAFTAAVLREEAQHDPGHFDVVHSHYWLSGQVGWLARDRWGVPLVHSAHTLAKVKNAALAEGDEPEPRARVIGEEQVVAEADRLVANTAEEARELVDFYGADPRRTLVVPPGVDLRTFRPGSRRSARARIGVPDDAVVLLFVGRIQPLKAPDMLLHAAARVLAGDPALRARLQVLVVGAPSGSGLAEPRRLQELAVRLGVTDVVRFLPPQPPAQLADHYRAADVAVVPSHNESFGLVALEAQACGTPVVAARVGGLPTAVDDGVSGLLVTGRDPEDYAGAITRVLERRELLAAGARRHAAAFSWDRTVDSLVDGYAAAMAEMAEMAERARRPVRAARLRGADAVRLLSGGTAGR</sequence>
<gene>
    <name evidence="7" type="primary">mshA</name>
    <name evidence="11" type="ORF">JD78_03007</name>
</gene>
<dbReference type="InterPro" id="IPR001296">
    <property type="entry name" value="Glyco_trans_1"/>
</dbReference>
<feature type="region of interest" description="Disordered" evidence="8">
    <location>
        <begin position="1"/>
        <end position="44"/>
    </location>
</feature>
<evidence type="ECO:0000256" key="5">
    <source>
        <dbReference type="ARBA" id="ARBA00022842"/>
    </source>
</evidence>
<keyword evidence="5 7" id="KW-0460">Magnesium</keyword>
<feature type="binding site" evidence="7">
    <location>
        <position position="354"/>
    </location>
    <ligand>
        <name>Mg(2+)</name>
        <dbReference type="ChEBI" id="CHEBI:18420"/>
    </ligand>
</feature>
<feature type="compositionally biased region" description="Basic and acidic residues" evidence="8">
    <location>
        <begin position="22"/>
        <end position="33"/>
    </location>
</feature>
<name>A0A562IU37_9ACTN</name>
<dbReference type="RefSeq" id="WP_228395033.1">
    <property type="nucleotide sequence ID" value="NZ_ML762484.1"/>
</dbReference>
<feature type="binding site" evidence="7">
    <location>
        <position position="378"/>
    </location>
    <ligand>
        <name>Mg(2+)</name>
        <dbReference type="ChEBI" id="CHEBI:18420"/>
    </ligand>
</feature>
<dbReference type="NCBIfam" id="TIGR03449">
    <property type="entry name" value="mycothiol_MshA"/>
    <property type="match status" value="1"/>
</dbReference>
<feature type="binding site" evidence="7">
    <location>
        <position position="158"/>
    </location>
    <ligand>
        <name>1D-myo-inositol 3-phosphate</name>
        <dbReference type="ChEBI" id="CHEBI:58401"/>
    </ligand>
</feature>
<dbReference type="EMBL" id="VLKF01000001">
    <property type="protein sequence ID" value="TWH74468.1"/>
    <property type="molecule type" value="Genomic_DNA"/>
</dbReference>
<dbReference type="GO" id="GO:0102710">
    <property type="term" value="F:D-inositol-3-phosphate glycosyltransferase activity"/>
    <property type="evidence" value="ECO:0007669"/>
    <property type="project" value="UniProtKB-EC"/>
</dbReference>
<feature type="binding site" evidence="7">
    <location>
        <begin position="67"/>
        <end position="72"/>
    </location>
    <ligand>
        <name>1D-myo-inositol 3-phosphate</name>
        <dbReference type="ChEBI" id="CHEBI:58401"/>
    </ligand>
</feature>
<evidence type="ECO:0000313" key="12">
    <source>
        <dbReference type="Proteomes" id="UP000321490"/>
    </source>
</evidence>
<dbReference type="Gene3D" id="3.40.50.2000">
    <property type="entry name" value="Glycogen Phosphorylase B"/>
    <property type="match status" value="2"/>
</dbReference>
<evidence type="ECO:0000256" key="6">
    <source>
        <dbReference type="ARBA" id="ARBA00048131"/>
    </source>
</evidence>
<dbReference type="SUPFAM" id="SSF53756">
    <property type="entry name" value="UDP-Glycosyltransferase/glycogen phosphorylase"/>
    <property type="match status" value="1"/>
</dbReference>
<dbReference type="AlphaFoldDB" id="A0A562IU37"/>
<feature type="binding site" evidence="7">
    <location>
        <position position="342"/>
    </location>
    <ligand>
        <name>UDP-N-acetyl-alpha-D-glucosamine</name>
        <dbReference type="ChEBI" id="CHEBI:57705"/>
    </ligand>
</feature>
<feature type="binding site" evidence="7">
    <location>
        <position position="364"/>
    </location>
    <ligand>
        <name>UDP-N-acetyl-alpha-D-glucosamine</name>
        <dbReference type="ChEBI" id="CHEBI:57705"/>
    </ligand>
</feature>
<feature type="domain" description="Glycosyltransferase subfamily 4-like N-terminal" evidence="10">
    <location>
        <begin position="69"/>
        <end position="244"/>
    </location>
</feature>
<keyword evidence="3 7" id="KW-0808">Transferase</keyword>
<feature type="binding site" evidence="7">
    <location>
        <position position="352"/>
    </location>
    <ligand>
        <name>Mg(2+)</name>
        <dbReference type="ChEBI" id="CHEBI:18420"/>
    </ligand>
</feature>
<dbReference type="CDD" id="cd03800">
    <property type="entry name" value="GT4_sucrose_synthase"/>
    <property type="match status" value="1"/>
</dbReference>
<keyword evidence="2 7" id="KW-0328">Glycosyltransferase</keyword>
<feature type="binding site" evidence="7">
    <location>
        <position position="70"/>
    </location>
    <ligand>
        <name>UDP-N-acetyl-alpha-D-glucosamine</name>
        <dbReference type="ChEBI" id="CHEBI:57705"/>
    </ligand>
</feature>
<feature type="binding site" evidence="7">
    <location>
        <position position="351"/>
    </location>
    <ligand>
        <name>Mg(2+)</name>
        <dbReference type="ChEBI" id="CHEBI:18420"/>
    </ligand>
</feature>
<keyword evidence="12" id="KW-1185">Reference proteome</keyword>
<dbReference type="PANTHER" id="PTHR45947">
    <property type="entry name" value="SULFOQUINOVOSYL TRANSFERASE SQD2"/>
    <property type="match status" value="1"/>
</dbReference>
<evidence type="ECO:0000256" key="3">
    <source>
        <dbReference type="ARBA" id="ARBA00022679"/>
    </source>
</evidence>
<dbReference type="Pfam" id="PF00534">
    <property type="entry name" value="Glycos_transf_1"/>
    <property type="match status" value="1"/>
</dbReference>
<accession>A0A562IU37</accession>
<dbReference type="HAMAP" id="MF_01695">
    <property type="entry name" value="MshA"/>
    <property type="match status" value="1"/>
</dbReference>
<dbReference type="GO" id="GO:0010125">
    <property type="term" value="P:mycothiol biosynthetic process"/>
    <property type="evidence" value="ECO:0007669"/>
    <property type="project" value="UniProtKB-UniRule"/>
</dbReference>
<evidence type="ECO:0000259" key="10">
    <source>
        <dbReference type="Pfam" id="PF13579"/>
    </source>
</evidence>
<feature type="binding site" evidence="7">
    <location>
        <position position="202"/>
    </location>
    <ligand>
        <name>1D-myo-inositol 3-phosphate</name>
        <dbReference type="ChEBI" id="CHEBI:58401"/>
    </ligand>
</feature>
<protein>
    <recommendedName>
        <fullName evidence="7">D-inositol-3-phosphate glycosyltransferase</fullName>
        <ecNumber evidence="7">2.4.1.250</ecNumber>
    </recommendedName>
    <alternativeName>
        <fullName evidence="7">N-acetylglucosamine-inositol-phosphate N-acetylglucosaminyltransferase</fullName>
        <shortName evidence="7">GlcNAc-Ins-P N-acetylglucosaminyltransferase</shortName>
    </alternativeName>
</protein>
<organism evidence="11 12">
    <name type="scientific">Modestobacter roseus</name>
    <dbReference type="NCBI Taxonomy" id="1181884"/>
    <lineage>
        <taxon>Bacteria</taxon>
        <taxon>Bacillati</taxon>
        <taxon>Actinomycetota</taxon>
        <taxon>Actinomycetes</taxon>
        <taxon>Geodermatophilales</taxon>
        <taxon>Geodermatophilaceae</taxon>
        <taxon>Modestobacter</taxon>
    </lineage>
</organism>
<comment type="function">
    <text evidence="7">Catalyzes the transfer of a N-acetyl-glucosamine moiety to 1D-myo-inositol 3-phosphate to produce 1D-myo-inositol 2-acetamido-2-deoxy-glucopyranoside 3-phosphate in the mycothiol biosynthesis pathway.</text>
</comment>
<comment type="similarity">
    <text evidence="1 7">Belongs to the glycosyltransferase group 1 family. MshA subfamily.</text>
</comment>
<proteinExistence type="inferred from homology"/>
<evidence type="ECO:0000256" key="1">
    <source>
        <dbReference type="ARBA" id="ARBA00008449"/>
    </source>
</evidence>
<comment type="catalytic activity">
    <reaction evidence="6 7">
        <text>1D-myo-inositol 3-phosphate + UDP-N-acetyl-alpha-D-glucosamine = 1D-myo-inositol 2-acetamido-2-deoxy-alpha-D-glucopyranoside 3-phosphate + UDP + H(+)</text>
        <dbReference type="Rhea" id="RHEA:26188"/>
        <dbReference type="ChEBI" id="CHEBI:15378"/>
        <dbReference type="ChEBI" id="CHEBI:57705"/>
        <dbReference type="ChEBI" id="CHEBI:58223"/>
        <dbReference type="ChEBI" id="CHEBI:58401"/>
        <dbReference type="ChEBI" id="CHEBI:58892"/>
        <dbReference type="EC" id="2.4.1.250"/>
    </reaction>
</comment>
<comment type="subunit">
    <text evidence="7">Homodimer.</text>
</comment>
<dbReference type="Pfam" id="PF13579">
    <property type="entry name" value="Glyco_trans_4_4"/>
    <property type="match status" value="1"/>
</dbReference>
<dbReference type="GO" id="GO:0000287">
    <property type="term" value="F:magnesium ion binding"/>
    <property type="evidence" value="ECO:0007669"/>
    <property type="project" value="UniProtKB-UniRule"/>
</dbReference>
<comment type="caution">
    <text evidence="11">The sequence shown here is derived from an EMBL/GenBank/DDBJ whole genome shotgun (WGS) entry which is preliminary data.</text>
</comment>
<feature type="binding site" evidence="7">
    <location>
        <position position="182"/>
    </location>
    <ligand>
        <name>1D-myo-inositol 3-phosphate</name>
        <dbReference type="ChEBI" id="CHEBI:58401"/>
    </ligand>
</feature>
<evidence type="ECO:0000256" key="8">
    <source>
        <dbReference type="SAM" id="MobiDB-lite"/>
    </source>
</evidence>
<feature type="binding site" evidence="7">
    <location>
        <position position="281"/>
    </location>
    <ligand>
        <name>UDP-N-acetyl-alpha-D-glucosamine</name>
        <dbReference type="ChEBI" id="CHEBI:57705"/>
    </ligand>
</feature>
<dbReference type="InterPro" id="IPR028098">
    <property type="entry name" value="Glyco_trans_4-like_N"/>
</dbReference>
<feature type="binding site" evidence="7">
    <location>
        <begin position="62"/>
        <end position="63"/>
    </location>
    <ligand>
        <name>UDP-N-acetyl-alpha-D-glucosamine</name>
        <dbReference type="ChEBI" id="CHEBI:57705"/>
    </ligand>
</feature>
<dbReference type="InterPro" id="IPR017814">
    <property type="entry name" value="Mycothiol_biosynthesis_MshA"/>
</dbReference>
<dbReference type="GO" id="GO:0008375">
    <property type="term" value="F:acetylglucosaminyltransferase activity"/>
    <property type="evidence" value="ECO:0007669"/>
    <property type="project" value="UniProtKB-UniRule"/>
</dbReference>